<dbReference type="InterPro" id="IPR053910">
    <property type="entry name" value="RsmI_HTH"/>
</dbReference>
<feature type="domain" description="RsmI HTH" evidence="8">
    <location>
        <begin position="232"/>
        <end position="271"/>
    </location>
</feature>
<dbReference type="InterPro" id="IPR014776">
    <property type="entry name" value="4pyrrole_Mease_sub2"/>
</dbReference>
<dbReference type="SUPFAM" id="SSF53790">
    <property type="entry name" value="Tetrapyrrole methylase"/>
    <property type="match status" value="1"/>
</dbReference>
<keyword evidence="5 6" id="KW-0949">S-adenosyl-L-methionine</keyword>
<dbReference type="Gene3D" id="3.30.950.10">
    <property type="entry name" value="Methyltransferase, Cobalt-precorrin-4 Transmethylase, Domain 2"/>
    <property type="match status" value="1"/>
</dbReference>
<comment type="similarity">
    <text evidence="6">Belongs to the methyltransferase superfamily. RsmI family.</text>
</comment>
<proteinExistence type="inferred from homology"/>
<evidence type="ECO:0000259" key="8">
    <source>
        <dbReference type="Pfam" id="PF23016"/>
    </source>
</evidence>
<dbReference type="FunFam" id="3.40.1010.10:FF:000007">
    <property type="entry name" value="Ribosomal RNA small subunit methyltransferase I"/>
    <property type="match status" value="1"/>
</dbReference>
<dbReference type="RefSeq" id="WP_173493258.1">
    <property type="nucleotide sequence ID" value="NZ_CP054056.1"/>
</dbReference>
<dbReference type="FunFam" id="3.30.950.10:FF:000002">
    <property type="entry name" value="Ribosomal RNA small subunit methyltransferase I"/>
    <property type="match status" value="1"/>
</dbReference>
<keyword evidence="1 6" id="KW-0963">Cytoplasm</keyword>
<dbReference type="NCBIfam" id="TIGR00096">
    <property type="entry name" value="16S rRNA (cytidine(1402)-2'-O)-methyltransferase"/>
    <property type="match status" value="1"/>
</dbReference>
<evidence type="ECO:0000256" key="4">
    <source>
        <dbReference type="ARBA" id="ARBA00022679"/>
    </source>
</evidence>
<dbReference type="KEGG" id="aqg:HRU87_01795"/>
<protein>
    <recommendedName>
        <fullName evidence="6">Ribosomal RNA small subunit methyltransferase I</fullName>
        <ecNumber evidence="6">2.1.1.198</ecNumber>
    </recommendedName>
    <alternativeName>
        <fullName evidence="6">16S rRNA 2'-O-ribose C1402 methyltransferase</fullName>
    </alternativeName>
    <alternativeName>
        <fullName evidence="6">rRNA (cytidine-2'-O-)-methyltransferase RsmI</fullName>
    </alternativeName>
</protein>
<sequence>MLILAATPIGNLSDASLRLRQTLEQAEHIAAEDTRTLKQLASALGIKLHARLYSLHEHSDQNRTDQLTALAQAHDLVVVSDAGMPTISDPGYQLVRDCAALDIEIVVIPGPSAVISALAVSGLPTDRFSFEGFLPRKQGERLKAFQELAQESRTMVFFEAPHRILDSLEDAASVFGEGRPATVSRELTKKFEHTERGTLADLISWAKTEPKGEMVLVIAGAGPKTYSLADLGAQALELQAEGMGLSKACAQLASATGVSKSAIYAEALARKA</sequence>
<dbReference type="InterPro" id="IPR014777">
    <property type="entry name" value="4pyrrole_Mease_sub1"/>
</dbReference>
<dbReference type="HAMAP" id="MF_01877">
    <property type="entry name" value="16SrRNA_methyltr_I"/>
    <property type="match status" value="1"/>
</dbReference>
<dbReference type="PANTHER" id="PTHR46111:SF1">
    <property type="entry name" value="RIBOSOMAL RNA SMALL SUBUNIT METHYLTRANSFERASE I"/>
    <property type="match status" value="1"/>
</dbReference>
<reference evidence="9 10" key="1">
    <citation type="submission" date="2020-05" db="EMBL/GenBank/DDBJ databases">
        <title>Aquirufa sp. strain 15G-AUS-rot a new Aquirufa species.</title>
        <authorList>
            <person name="Pitt A."/>
            <person name="Hahn M.W."/>
        </authorList>
    </citation>
    <scope>NUCLEOTIDE SEQUENCE [LARGE SCALE GENOMIC DNA]</scope>
    <source>
        <strain evidence="9 10">15G-AUS-rot</strain>
    </source>
</reference>
<evidence type="ECO:0000313" key="10">
    <source>
        <dbReference type="Proteomes" id="UP000501003"/>
    </source>
</evidence>
<dbReference type="Pfam" id="PF00590">
    <property type="entry name" value="TP_methylase"/>
    <property type="match status" value="1"/>
</dbReference>
<dbReference type="AlphaFoldDB" id="A0A7D4PQG5"/>
<dbReference type="Gene3D" id="3.40.1010.10">
    <property type="entry name" value="Cobalt-precorrin-4 Transmethylase, Domain 1"/>
    <property type="match status" value="1"/>
</dbReference>
<dbReference type="InterPro" id="IPR018063">
    <property type="entry name" value="SAM_MeTrfase_RsmI_CS"/>
</dbReference>
<dbReference type="PANTHER" id="PTHR46111">
    <property type="entry name" value="RIBOSOMAL RNA SMALL SUBUNIT METHYLTRANSFERASE I"/>
    <property type="match status" value="1"/>
</dbReference>
<dbReference type="Pfam" id="PF23016">
    <property type="entry name" value="RsmI_C"/>
    <property type="match status" value="1"/>
</dbReference>
<evidence type="ECO:0000256" key="5">
    <source>
        <dbReference type="ARBA" id="ARBA00022691"/>
    </source>
</evidence>
<accession>A0A7D4PQG5</accession>
<comment type="catalytic activity">
    <reaction evidence="6">
        <text>cytidine(1402) in 16S rRNA + S-adenosyl-L-methionine = 2'-O-methylcytidine(1402) in 16S rRNA + S-adenosyl-L-homocysteine + H(+)</text>
        <dbReference type="Rhea" id="RHEA:42924"/>
        <dbReference type="Rhea" id="RHEA-COMP:10285"/>
        <dbReference type="Rhea" id="RHEA-COMP:10286"/>
        <dbReference type="ChEBI" id="CHEBI:15378"/>
        <dbReference type="ChEBI" id="CHEBI:57856"/>
        <dbReference type="ChEBI" id="CHEBI:59789"/>
        <dbReference type="ChEBI" id="CHEBI:74495"/>
        <dbReference type="ChEBI" id="CHEBI:82748"/>
        <dbReference type="EC" id="2.1.1.198"/>
    </reaction>
</comment>
<dbReference type="CDD" id="cd11648">
    <property type="entry name" value="RsmI"/>
    <property type="match status" value="1"/>
</dbReference>
<evidence type="ECO:0000259" key="7">
    <source>
        <dbReference type="Pfam" id="PF00590"/>
    </source>
</evidence>
<comment type="subcellular location">
    <subcellularLocation>
        <location evidence="6">Cytoplasm</location>
    </subcellularLocation>
</comment>
<dbReference type="GO" id="GO:0005737">
    <property type="term" value="C:cytoplasm"/>
    <property type="evidence" value="ECO:0007669"/>
    <property type="project" value="UniProtKB-SubCell"/>
</dbReference>
<dbReference type="InterPro" id="IPR008189">
    <property type="entry name" value="rRNA_ssu_MeTfrase_I"/>
</dbReference>
<dbReference type="Proteomes" id="UP000501003">
    <property type="component" value="Chromosome"/>
</dbReference>
<organism evidence="9 10">
    <name type="scientific">Aquiluna borgnonia</name>
    <dbReference type="NCBI Taxonomy" id="2499157"/>
    <lineage>
        <taxon>Bacteria</taxon>
        <taxon>Bacillati</taxon>
        <taxon>Actinomycetota</taxon>
        <taxon>Actinomycetes</taxon>
        <taxon>Micrococcales</taxon>
        <taxon>Microbacteriaceae</taxon>
        <taxon>Luna cluster</taxon>
        <taxon>Luna-1 subcluster</taxon>
        <taxon>Aquiluna</taxon>
    </lineage>
</organism>
<comment type="function">
    <text evidence="6">Catalyzes the 2'-O-methylation of the ribose of cytidine 1402 (C1402) in 16S rRNA.</text>
</comment>
<dbReference type="EC" id="2.1.1.198" evidence="6"/>
<evidence type="ECO:0000313" key="9">
    <source>
        <dbReference type="EMBL" id="QKJ24961.1"/>
    </source>
</evidence>
<keyword evidence="2 6" id="KW-0698">rRNA processing</keyword>
<keyword evidence="3 6" id="KW-0489">Methyltransferase</keyword>
<evidence type="ECO:0000256" key="3">
    <source>
        <dbReference type="ARBA" id="ARBA00022603"/>
    </source>
</evidence>
<dbReference type="InterPro" id="IPR000878">
    <property type="entry name" value="4pyrrol_Mease"/>
</dbReference>
<dbReference type="PROSITE" id="PS01296">
    <property type="entry name" value="RSMI"/>
    <property type="match status" value="1"/>
</dbReference>
<keyword evidence="10" id="KW-1185">Reference proteome</keyword>
<dbReference type="GO" id="GO:0070677">
    <property type="term" value="F:rRNA (cytosine-2'-O-)-methyltransferase activity"/>
    <property type="evidence" value="ECO:0007669"/>
    <property type="project" value="UniProtKB-UniRule"/>
</dbReference>
<evidence type="ECO:0000256" key="6">
    <source>
        <dbReference type="HAMAP-Rule" id="MF_01877"/>
    </source>
</evidence>
<dbReference type="InterPro" id="IPR035996">
    <property type="entry name" value="4pyrrol_Methylase_sf"/>
</dbReference>
<dbReference type="EMBL" id="CP054056">
    <property type="protein sequence ID" value="QKJ24961.1"/>
    <property type="molecule type" value="Genomic_DNA"/>
</dbReference>
<evidence type="ECO:0000256" key="1">
    <source>
        <dbReference type="ARBA" id="ARBA00022490"/>
    </source>
</evidence>
<feature type="domain" description="Tetrapyrrole methylase" evidence="7">
    <location>
        <begin position="1"/>
        <end position="202"/>
    </location>
</feature>
<name>A0A7D4PQG5_9MICO</name>
<dbReference type="PIRSF" id="PIRSF005917">
    <property type="entry name" value="MTase_YraL"/>
    <property type="match status" value="1"/>
</dbReference>
<gene>
    <name evidence="6 9" type="primary">rsmI</name>
    <name evidence="9" type="ORF">HRU87_01795</name>
</gene>
<keyword evidence="4 6" id="KW-0808">Transferase</keyword>
<evidence type="ECO:0000256" key="2">
    <source>
        <dbReference type="ARBA" id="ARBA00022552"/>
    </source>
</evidence>